<sequence length="58" mass="6280">LLGMVFMADPPTTTIKIPGSLRFHDNTSEARPMGCGDRSETGSFHQSTCLKTPEDPSL</sequence>
<feature type="region of interest" description="Disordered" evidence="1">
    <location>
        <begin position="17"/>
        <end position="58"/>
    </location>
</feature>
<evidence type="ECO:0000313" key="3">
    <source>
        <dbReference type="Proteomes" id="UP001529510"/>
    </source>
</evidence>
<name>A0ABD0Q5V8_CIRMR</name>
<organism evidence="2 3">
    <name type="scientific">Cirrhinus mrigala</name>
    <name type="common">Mrigala</name>
    <dbReference type="NCBI Taxonomy" id="683832"/>
    <lineage>
        <taxon>Eukaryota</taxon>
        <taxon>Metazoa</taxon>
        <taxon>Chordata</taxon>
        <taxon>Craniata</taxon>
        <taxon>Vertebrata</taxon>
        <taxon>Euteleostomi</taxon>
        <taxon>Actinopterygii</taxon>
        <taxon>Neopterygii</taxon>
        <taxon>Teleostei</taxon>
        <taxon>Ostariophysi</taxon>
        <taxon>Cypriniformes</taxon>
        <taxon>Cyprinidae</taxon>
        <taxon>Labeoninae</taxon>
        <taxon>Labeonini</taxon>
        <taxon>Cirrhinus</taxon>
    </lineage>
</organism>
<evidence type="ECO:0000313" key="2">
    <source>
        <dbReference type="EMBL" id="KAL0181604.1"/>
    </source>
</evidence>
<dbReference type="AlphaFoldDB" id="A0ABD0Q5V8"/>
<accession>A0ABD0Q5V8</accession>
<reference evidence="2 3" key="1">
    <citation type="submission" date="2024-05" db="EMBL/GenBank/DDBJ databases">
        <title>Genome sequencing and assembly of Indian major carp, Cirrhinus mrigala (Hamilton, 1822).</title>
        <authorList>
            <person name="Mohindra V."/>
            <person name="Chowdhury L.M."/>
            <person name="Lal K."/>
            <person name="Jena J.K."/>
        </authorList>
    </citation>
    <scope>NUCLEOTIDE SEQUENCE [LARGE SCALE GENOMIC DNA]</scope>
    <source>
        <strain evidence="2">CM1030</strain>
        <tissue evidence="2">Blood</tissue>
    </source>
</reference>
<feature type="non-terminal residue" evidence="2">
    <location>
        <position position="1"/>
    </location>
</feature>
<dbReference type="Proteomes" id="UP001529510">
    <property type="component" value="Unassembled WGS sequence"/>
</dbReference>
<protein>
    <submittedName>
        <fullName evidence="2">Uncharacterized protein</fullName>
    </submittedName>
</protein>
<feature type="non-terminal residue" evidence="2">
    <location>
        <position position="58"/>
    </location>
</feature>
<keyword evidence="3" id="KW-1185">Reference proteome</keyword>
<feature type="compositionally biased region" description="Polar residues" evidence="1">
    <location>
        <begin position="41"/>
        <end position="50"/>
    </location>
</feature>
<dbReference type="EMBL" id="JAMKFB020000011">
    <property type="protein sequence ID" value="KAL0181604.1"/>
    <property type="molecule type" value="Genomic_DNA"/>
</dbReference>
<comment type="caution">
    <text evidence="2">The sequence shown here is derived from an EMBL/GenBank/DDBJ whole genome shotgun (WGS) entry which is preliminary data.</text>
</comment>
<evidence type="ECO:0000256" key="1">
    <source>
        <dbReference type="SAM" id="MobiDB-lite"/>
    </source>
</evidence>
<proteinExistence type="predicted"/>
<gene>
    <name evidence="2" type="ORF">M9458_024010</name>
</gene>